<dbReference type="Proteomes" id="UP000177709">
    <property type="component" value="Chromosome"/>
</dbReference>
<gene>
    <name evidence="2" type="ORF">BK049_11675</name>
</gene>
<feature type="transmembrane region" description="Helical" evidence="1">
    <location>
        <begin position="6"/>
        <end position="24"/>
    </location>
</feature>
<reference evidence="2 3" key="1">
    <citation type="submission" date="2016-10" db="EMBL/GenBank/DDBJ databases">
        <title>Whole genome sequence of hyper active fibrinolysis bacterium Bacillus pumilus strain VV3 isolated from fermented rice.</title>
        <authorList>
            <person name="Mariadas V.A."/>
            <person name="Vijayaraghavan P."/>
            <person name="Dhandapani V."/>
        </authorList>
    </citation>
    <scope>NUCLEOTIDE SEQUENCE [LARGE SCALE GENOMIC DNA]</scope>
    <source>
        <strain evidence="2 3">VV3</strain>
    </source>
</reference>
<evidence type="ECO:0000313" key="3">
    <source>
        <dbReference type="Proteomes" id="UP000177709"/>
    </source>
</evidence>
<keyword evidence="1" id="KW-1133">Transmembrane helix</keyword>
<name>A0AAC9IGL6_9BACI</name>
<proteinExistence type="predicted"/>
<evidence type="ECO:0000313" key="2">
    <source>
        <dbReference type="EMBL" id="AOZ89285.1"/>
    </source>
</evidence>
<organism evidence="2 3">
    <name type="scientific">Bacillus xiamenensis</name>
    <dbReference type="NCBI Taxonomy" id="1178537"/>
    <lineage>
        <taxon>Bacteria</taxon>
        <taxon>Bacillati</taxon>
        <taxon>Bacillota</taxon>
        <taxon>Bacilli</taxon>
        <taxon>Bacillales</taxon>
        <taxon>Bacillaceae</taxon>
        <taxon>Bacillus</taxon>
    </lineage>
</organism>
<dbReference type="KEGG" id="bxi:BK049_11675"/>
<keyword evidence="1" id="KW-0812">Transmembrane</keyword>
<keyword evidence="1" id="KW-0472">Membrane</keyword>
<feature type="transmembrane region" description="Helical" evidence="1">
    <location>
        <begin position="176"/>
        <end position="198"/>
    </location>
</feature>
<feature type="transmembrane region" description="Helical" evidence="1">
    <location>
        <begin position="140"/>
        <end position="161"/>
    </location>
</feature>
<dbReference type="RefSeq" id="WP_071168564.1">
    <property type="nucleotide sequence ID" value="NZ_CP017786.1"/>
</dbReference>
<dbReference type="EMBL" id="CP017786">
    <property type="protein sequence ID" value="AOZ89285.1"/>
    <property type="molecule type" value="Genomic_DNA"/>
</dbReference>
<protein>
    <submittedName>
        <fullName evidence="2">Uncharacterized protein</fullName>
    </submittedName>
</protein>
<evidence type="ECO:0000256" key="1">
    <source>
        <dbReference type="SAM" id="Phobius"/>
    </source>
</evidence>
<sequence>MYWLTTFIFGLIFTVINSFIMRLIDRKEYKNRVEIANSELNKTLKNYISEGEIPSASLIKALCMAYSKSYKIKSKDINNEENVINRLIREIFETSFLPSSQKTKISEELLELKESSVNSNLLNNSNNEASVDTEKSIHSLFSFVIGSAIAFLFTTVGLDILNQNLNFIKDDTPNNLLIFLTISAFISLMITLVIKFLLRKK</sequence>
<accession>A0AAC9IGL6</accession>
<dbReference type="AlphaFoldDB" id="A0AAC9IGL6"/>